<feature type="compositionally biased region" description="Basic and acidic residues" evidence="1">
    <location>
        <begin position="63"/>
        <end position="81"/>
    </location>
</feature>
<dbReference type="EMBL" id="JARK01001339">
    <property type="protein sequence ID" value="EYC32433.1"/>
    <property type="molecule type" value="Genomic_DNA"/>
</dbReference>
<evidence type="ECO:0000313" key="3">
    <source>
        <dbReference type="Proteomes" id="UP000024635"/>
    </source>
</evidence>
<proteinExistence type="predicted"/>
<reference evidence="3" key="1">
    <citation type="journal article" date="2015" name="Nat. Genet.">
        <title>The genome and transcriptome of the zoonotic hookworm Ancylostoma ceylanicum identify infection-specific gene families.</title>
        <authorList>
            <person name="Schwarz E.M."/>
            <person name="Hu Y."/>
            <person name="Antoshechkin I."/>
            <person name="Miller M.M."/>
            <person name="Sternberg P.W."/>
            <person name="Aroian R.V."/>
        </authorList>
    </citation>
    <scope>NUCLEOTIDE SEQUENCE</scope>
    <source>
        <strain evidence="3">HY135</strain>
    </source>
</reference>
<evidence type="ECO:0000256" key="1">
    <source>
        <dbReference type="SAM" id="MobiDB-lite"/>
    </source>
</evidence>
<gene>
    <name evidence="2" type="primary">Acey_s0003.g1571</name>
    <name evidence="2" type="ORF">Y032_0003g1571</name>
</gene>
<keyword evidence="3" id="KW-1185">Reference proteome</keyword>
<accession>A0A016W089</accession>
<evidence type="ECO:0000313" key="2">
    <source>
        <dbReference type="EMBL" id="EYC32433.1"/>
    </source>
</evidence>
<feature type="compositionally biased region" description="Basic and acidic residues" evidence="1">
    <location>
        <begin position="32"/>
        <end position="45"/>
    </location>
</feature>
<feature type="compositionally biased region" description="Polar residues" evidence="1">
    <location>
        <begin position="47"/>
        <end position="58"/>
    </location>
</feature>
<feature type="region of interest" description="Disordered" evidence="1">
    <location>
        <begin position="1"/>
        <end position="89"/>
    </location>
</feature>
<feature type="compositionally biased region" description="Basic residues" evidence="1">
    <location>
        <begin position="1"/>
        <end position="13"/>
    </location>
</feature>
<dbReference type="Proteomes" id="UP000024635">
    <property type="component" value="Unassembled WGS sequence"/>
</dbReference>
<dbReference type="AlphaFoldDB" id="A0A016W089"/>
<feature type="region of interest" description="Disordered" evidence="1">
    <location>
        <begin position="123"/>
        <end position="154"/>
    </location>
</feature>
<name>A0A016W089_9BILA</name>
<organism evidence="2 3">
    <name type="scientific">Ancylostoma ceylanicum</name>
    <dbReference type="NCBI Taxonomy" id="53326"/>
    <lineage>
        <taxon>Eukaryota</taxon>
        <taxon>Metazoa</taxon>
        <taxon>Ecdysozoa</taxon>
        <taxon>Nematoda</taxon>
        <taxon>Chromadorea</taxon>
        <taxon>Rhabditida</taxon>
        <taxon>Rhabditina</taxon>
        <taxon>Rhabditomorpha</taxon>
        <taxon>Strongyloidea</taxon>
        <taxon>Ancylostomatidae</taxon>
        <taxon>Ancylostomatinae</taxon>
        <taxon>Ancylostoma</taxon>
    </lineage>
</organism>
<protein>
    <submittedName>
        <fullName evidence="2">Uncharacterized protein</fullName>
    </submittedName>
</protein>
<feature type="compositionally biased region" description="Basic and acidic residues" evidence="1">
    <location>
        <begin position="130"/>
        <end position="154"/>
    </location>
</feature>
<sequence length="154" mass="17483">MERQSSRRRKRAASRAFHMTDRVHVTASSGEGKSEHLRPASDRTRPQKVSATVSNPAPTSRVRMSEESVRVSRDRLVKDPPEISDTPVRGKRLEGEGAIIDGGVALAALIIIRWTPASWTVEPFNAPVPRWKDSQRKESQSRHPRDNRVRQWDE</sequence>
<comment type="caution">
    <text evidence="2">The sequence shown here is derived from an EMBL/GenBank/DDBJ whole genome shotgun (WGS) entry which is preliminary data.</text>
</comment>